<evidence type="ECO:0000256" key="10">
    <source>
        <dbReference type="ARBA" id="ARBA00023098"/>
    </source>
</evidence>
<evidence type="ECO:0000256" key="7">
    <source>
        <dbReference type="ARBA" id="ARBA00022679"/>
    </source>
</evidence>
<evidence type="ECO:0000256" key="16">
    <source>
        <dbReference type="SAM" id="Phobius"/>
    </source>
</evidence>
<keyword evidence="11 16" id="KW-0472">Membrane</keyword>
<dbReference type="PANTHER" id="PTHR14269">
    <property type="entry name" value="CDP-DIACYLGLYCEROL--GLYCEROL-3-PHOSPHATE 3-PHOSPHATIDYLTRANSFERASE-RELATED"/>
    <property type="match status" value="1"/>
</dbReference>
<evidence type="ECO:0000256" key="8">
    <source>
        <dbReference type="ARBA" id="ARBA00022692"/>
    </source>
</evidence>
<evidence type="ECO:0000256" key="12">
    <source>
        <dbReference type="ARBA" id="ARBA00023209"/>
    </source>
</evidence>
<evidence type="ECO:0000256" key="1">
    <source>
        <dbReference type="ARBA" id="ARBA00004141"/>
    </source>
</evidence>
<dbReference type="Gene3D" id="1.20.120.1760">
    <property type="match status" value="1"/>
</dbReference>
<keyword evidence="18" id="KW-1185">Reference proteome</keyword>
<dbReference type="AlphaFoldDB" id="A0AAX3BAX3"/>
<dbReference type="GO" id="GO:0016020">
    <property type="term" value="C:membrane"/>
    <property type="evidence" value="ECO:0007669"/>
    <property type="project" value="UniProtKB-SubCell"/>
</dbReference>
<comment type="catalytic activity">
    <reaction evidence="14">
        <text>a CDP-1,2-diacyl-sn-glycerol + sn-glycerol 3-phosphate = a 1,2-diacyl-sn-glycero-3-phospho-(1'-sn-glycero-3'-phosphate) + CMP + H(+)</text>
        <dbReference type="Rhea" id="RHEA:12593"/>
        <dbReference type="ChEBI" id="CHEBI:15378"/>
        <dbReference type="ChEBI" id="CHEBI:57597"/>
        <dbReference type="ChEBI" id="CHEBI:58332"/>
        <dbReference type="ChEBI" id="CHEBI:60110"/>
        <dbReference type="ChEBI" id="CHEBI:60377"/>
        <dbReference type="EC" id="2.7.8.5"/>
    </reaction>
</comment>
<proteinExistence type="inferred from homology"/>
<evidence type="ECO:0000256" key="6">
    <source>
        <dbReference type="ARBA" id="ARBA00022516"/>
    </source>
</evidence>
<keyword evidence="6" id="KW-0444">Lipid biosynthesis</keyword>
<dbReference type="GO" id="GO:0046474">
    <property type="term" value="P:glycerophospholipid biosynthetic process"/>
    <property type="evidence" value="ECO:0007669"/>
    <property type="project" value="TreeGrafter"/>
</dbReference>
<evidence type="ECO:0000256" key="5">
    <source>
        <dbReference type="ARBA" id="ARBA00014944"/>
    </source>
</evidence>
<evidence type="ECO:0000256" key="14">
    <source>
        <dbReference type="ARBA" id="ARBA00048586"/>
    </source>
</evidence>
<dbReference type="EMBL" id="CP073355">
    <property type="protein sequence ID" value="URA09387.1"/>
    <property type="molecule type" value="Genomic_DNA"/>
</dbReference>
<dbReference type="PIRSF" id="PIRSF000847">
    <property type="entry name" value="Phos_ph_gly_syn"/>
    <property type="match status" value="1"/>
</dbReference>
<dbReference type="InterPro" id="IPR048254">
    <property type="entry name" value="CDP_ALCOHOL_P_TRANSF_CS"/>
</dbReference>
<evidence type="ECO:0000256" key="3">
    <source>
        <dbReference type="ARBA" id="ARBA00010441"/>
    </source>
</evidence>
<accession>A0AAX3BAX3</accession>
<feature type="transmembrane region" description="Helical" evidence="16">
    <location>
        <begin position="171"/>
        <end position="194"/>
    </location>
</feature>
<organism evidence="17 18">
    <name type="scientific">Thermospira aquatica</name>
    <dbReference type="NCBI Taxonomy" id="2828656"/>
    <lineage>
        <taxon>Bacteria</taxon>
        <taxon>Pseudomonadati</taxon>
        <taxon>Spirochaetota</taxon>
        <taxon>Spirochaetia</taxon>
        <taxon>Brevinematales</taxon>
        <taxon>Thermospiraceae</taxon>
        <taxon>Thermospira</taxon>
    </lineage>
</organism>
<protein>
    <recommendedName>
        <fullName evidence="5">CDP-diacylglycerol--glycerol-3-phosphate 3-phosphatidyltransferase</fullName>
        <ecNumber evidence="4">2.7.8.5</ecNumber>
    </recommendedName>
</protein>
<dbReference type="GO" id="GO:0008444">
    <property type="term" value="F:CDP-diacylglycerol-glycerol-3-phosphate 3-phosphatidyltransferase activity"/>
    <property type="evidence" value="ECO:0007669"/>
    <property type="project" value="UniProtKB-EC"/>
</dbReference>
<comment type="subcellular location">
    <subcellularLocation>
        <location evidence="1">Membrane</location>
        <topology evidence="1">Multi-pass membrane protein</topology>
    </subcellularLocation>
</comment>
<dbReference type="PANTHER" id="PTHR14269:SF62">
    <property type="entry name" value="CDP-DIACYLGLYCEROL--GLYCEROL-3-PHOSPHATE 3-PHOSPHATIDYLTRANSFERASE 1, CHLOROPLASTIC"/>
    <property type="match status" value="1"/>
</dbReference>
<evidence type="ECO:0000256" key="11">
    <source>
        <dbReference type="ARBA" id="ARBA00023136"/>
    </source>
</evidence>
<dbReference type="InterPro" id="IPR004570">
    <property type="entry name" value="Phosphatidylglycerol_P_synth"/>
</dbReference>
<comment type="similarity">
    <text evidence="3 15">Belongs to the CDP-alcohol phosphatidyltransferase class-I family.</text>
</comment>
<dbReference type="InterPro" id="IPR043130">
    <property type="entry name" value="CDP-OH_PTrfase_TM_dom"/>
</dbReference>
<evidence type="ECO:0000256" key="9">
    <source>
        <dbReference type="ARBA" id="ARBA00022989"/>
    </source>
</evidence>
<evidence type="ECO:0000256" key="4">
    <source>
        <dbReference type="ARBA" id="ARBA00013170"/>
    </source>
</evidence>
<evidence type="ECO:0000256" key="15">
    <source>
        <dbReference type="RuleBase" id="RU003750"/>
    </source>
</evidence>
<dbReference type="Proteomes" id="UP001056539">
    <property type="component" value="Chromosome"/>
</dbReference>
<dbReference type="EC" id="2.7.8.5" evidence="4"/>
<keyword evidence="10" id="KW-0443">Lipid metabolism</keyword>
<dbReference type="KEGG" id="taqu:KDW03_07780"/>
<feature type="transmembrane region" description="Helical" evidence="16">
    <location>
        <begin position="12"/>
        <end position="30"/>
    </location>
</feature>
<name>A0AAX3BAX3_9SPIR</name>
<dbReference type="InterPro" id="IPR050324">
    <property type="entry name" value="CDP-alcohol_PTase-I"/>
</dbReference>
<dbReference type="Pfam" id="PF01066">
    <property type="entry name" value="CDP-OH_P_transf"/>
    <property type="match status" value="1"/>
</dbReference>
<reference evidence="17" key="2">
    <citation type="submission" date="2022-06" db="EMBL/GenBank/DDBJ databases">
        <title>Thermospira aquatica gen. nov., sp. nov.</title>
        <authorList>
            <person name="Ben Ali Gam Z."/>
            <person name="Labat M."/>
        </authorList>
    </citation>
    <scope>NUCLEOTIDE SEQUENCE</scope>
    <source>
        <strain evidence="17">F1F22</strain>
    </source>
</reference>
<dbReference type="RefSeq" id="WP_271434515.1">
    <property type="nucleotide sequence ID" value="NZ_CP073355.1"/>
</dbReference>
<evidence type="ECO:0000256" key="13">
    <source>
        <dbReference type="ARBA" id="ARBA00023264"/>
    </source>
</evidence>
<sequence>MNAREFWTIPNILTYIRILLIPFILYGILVNTWESLTLAFALYGLSALTDTFDGIIARKFHQSSEWGAYIDPLADKFLVWAVYGVFCTLPFLHIPWYVVLPILLRDLWVTWLRNYAKKHNLVFKTSFIAKAKTTAQMVGITVILFFMWGLKTISHWVYHTPMDYPQIIQRLNLPAFLLYVSLFLTILIVLFTLYTGWDYYKKMSPGGEK</sequence>
<keyword evidence="9 16" id="KW-1133">Transmembrane helix</keyword>
<reference evidence="17" key="1">
    <citation type="submission" date="2021-04" db="EMBL/GenBank/DDBJ databases">
        <authorList>
            <person name="Postec A."/>
        </authorList>
    </citation>
    <scope>NUCLEOTIDE SEQUENCE</scope>
    <source>
        <strain evidence="17">F1F22</strain>
    </source>
</reference>
<keyword evidence="13" id="KW-1208">Phospholipid metabolism</keyword>
<feature type="transmembrane region" description="Helical" evidence="16">
    <location>
        <begin position="133"/>
        <end position="150"/>
    </location>
</feature>
<keyword evidence="12" id="KW-0594">Phospholipid biosynthesis</keyword>
<dbReference type="PROSITE" id="PS00379">
    <property type="entry name" value="CDP_ALCOHOL_P_TRANSF"/>
    <property type="match status" value="1"/>
</dbReference>
<evidence type="ECO:0000256" key="2">
    <source>
        <dbReference type="ARBA" id="ARBA00005042"/>
    </source>
</evidence>
<evidence type="ECO:0000313" key="18">
    <source>
        <dbReference type="Proteomes" id="UP001056539"/>
    </source>
</evidence>
<keyword evidence="7 15" id="KW-0808">Transferase</keyword>
<feature type="transmembrane region" description="Helical" evidence="16">
    <location>
        <begin position="77"/>
        <end position="98"/>
    </location>
</feature>
<gene>
    <name evidence="17" type="ORF">KDW03_07780</name>
</gene>
<comment type="pathway">
    <text evidence="2">Phospholipid metabolism; phosphatidylglycerol biosynthesis; phosphatidylglycerol from CDP-diacylglycerol: step 1/2.</text>
</comment>
<evidence type="ECO:0000313" key="17">
    <source>
        <dbReference type="EMBL" id="URA09387.1"/>
    </source>
</evidence>
<dbReference type="InterPro" id="IPR000462">
    <property type="entry name" value="CDP-OH_P_trans"/>
</dbReference>
<keyword evidence="8 16" id="KW-0812">Transmembrane</keyword>